<dbReference type="InterPro" id="IPR007035">
    <property type="entry name" value="Peptidase_M55"/>
</dbReference>
<organism evidence="3 4">
    <name type="scientific">Pyramidobacter porci</name>
    <dbReference type="NCBI Taxonomy" id="2605789"/>
    <lineage>
        <taxon>Bacteria</taxon>
        <taxon>Thermotogati</taxon>
        <taxon>Synergistota</taxon>
        <taxon>Synergistia</taxon>
        <taxon>Synergistales</taxon>
        <taxon>Dethiosulfovibrionaceae</taxon>
        <taxon>Pyramidobacter</taxon>
    </lineage>
</organism>
<dbReference type="Proteomes" id="UP000473699">
    <property type="component" value="Unassembled WGS sequence"/>
</dbReference>
<feature type="binding site" evidence="2">
    <location>
        <position position="8"/>
    </location>
    <ligand>
        <name>Zn(2+)</name>
        <dbReference type="ChEBI" id="CHEBI:29105"/>
        <label>2</label>
    </ligand>
</feature>
<dbReference type="CDD" id="cd08663">
    <property type="entry name" value="DAP_dppA_1"/>
    <property type="match status" value="1"/>
</dbReference>
<dbReference type="Pfam" id="PF04951">
    <property type="entry name" value="Peptidase_M55"/>
    <property type="match status" value="1"/>
</dbReference>
<accession>A0A6L5YE86</accession>
<evidence type="ECO:0000256" key="1">
    <source>
        <dbReference type="PIRSR" id="PIRSR015853-1"/>
    </source>
</evidence>
<reference evidence="3 4" key="1">
    <citation type="submission" date="2019-08" db="EMBL/GenBank/DDBJ databases">
        <title>In-depth cultivation of the pig gut microbiome towards novel bacterial diversity and tailored functional studies.</title>
        <authorList>
            <person name="Wylensek D."/>
            <person name="Hitch T.C.A."/>
            <person name="Clavel T."/>
        </authorList>
    </citation>
    <scope>NUCLEOTIDE SEQUENCE [LARGE SCALE GENOMIC DNA]</scope>
    <source>
        <strain evidence="3 4">SM-530-WT-4B</strain>
    </source>
</reference>
<dbReference type="InterPro" id="IPR036177">
    <property type="entry name" value="Peptidase_M55_sf"/>
</dbReference>
<dbReference type="Gene3D" id="3.30.1360.130">
    <property type="entry name" value="Dipeptide transport protein"/>
    <property type="match status" value="1"/>
</dbReference>
<dbReference type="PIRSF" id="PIRSF015853">
    <property type="entry name" value="Pep_DppA"/>
    <property type="match status" value="1"/>
</dbReference>
<comment type="caution">
    <text evidence="3">The sequence shown here is derived from an EMBL/GenBank/DDBJ whole genome shotgun (WGS) entry which is preliminary data.</text>
</comment>
<keyword evidence="2" id="KW-0479">Metal-binding</keyword>
<evidence type="ECO:0000256" key="2">
    <source>
        <dbReference type="PIRSR" id="PIRSR015853-2"/>
    </source>
</evidence>
<proteinExistence type="predicted"/>
<dbReference type="GO" id="GO:0046872">
    <property type="term" value="F:metal ion binding"/>
    <property type="evidence" value="ECO:0007669"/>
    <property type="project" value="UniProtKB-KW"/>
</dbReference>
<feature type="binding site" evidence="2">
    <location>
        <position position="103"/>
    </location>
    <ligand>
        <name>Zn(2+)</name>
        <dbReference type="ChEBI" id="CHEBI:29105"/>
        <label>2</label>
    </ligand>
</feature>
<protein>
    <submittedName>
        <fullName evidence="3">M55 family metallopeptidase</fullName>
    </submittedName>
</protein>
<gene>
    <name evidence="3" type="ORF">FYJ74_10440</name>
</gene>
<dbReference type="RefSeq" id="WP_154529524.1">
    <property type="nucleotide sequence ID" value="NZ_VUNH01000012.1"/>
</dbReference>
<feature type="active site" description="Nucleophile" evidence="1">
    <location>
        <position position="115"/>
    </location>
</feature>
<evidence type="ECO:0000313" key="3">
    <source>
        <dbReference type="EMBL" id="MST56445.1"/>
    </source>
</evidence>
<dbReference type="EMBL" id="VUNH01000012">
    <property type="protein sequence ID" value="MST56445.1"/>
    <property type="molecule type" value="Genomic_DNA"/>
</dbReference>
<feature type="binding site" evidence="2">
    <location>
        <position position="8"/>
    </location>
    <ligand>
        <name>Zn(2+)</name>
        <dbReference type="ChEBI" id="CHEBI:29105"/>
        <label>1</label>
    </ligand>
</feature>
<dbReference type="InterPro" id="IPR027476">
    <property type="entry name" value="DppA_N"/>
</dbReference>
<keyword evidence="4" id="KW-1185">Reference proteome</keyword>
<dbReference type="Gene3D" id="3.40.50.10780">
    <property type="entry name" value="Dipeptide transport protein"/>
    <property type="match status" value="1"/>
</dbReference>
<evidence type="ECO:0000313" key="4">
    <source>
        <dbReference type="Proteomes" id="UP000473699"/>
    </source>
</evidence>
<dbReference type="AlphaFoldDB" id="A0A6L5YE86"/>
<name>A0A6L5YE86_9BACT</name>
<keyword evidence="2" id="KW-0862">Zinc</keyword>
<feature type="binding site" evidence="2">
    <location>
        <position position="10"/>
    </location>
    <ligand>
        <name>Zn(2+)</name>
        <dbReference type="ChEBI" id="CHEBI:29105"/>
        <label>1</label>
    </ligand>
</feature>
<feature type="binding site" evidence="2">
    <location>
        <position position="134"/>
    </location>
    <ligand>
        <name>Zn(2+)</name>
        <dbReference type="ChEBI" id="CHEBI:29105"/>
        <label>2</label>
    </ligand>
</feature>
<dbReference type="SUPFAM" id="SSF63992">
    <property type="entry name" value="Dipeptide transport protein"/>
    <property type="match status" value="1"/>
</dbReference>
<sequence>MKIYISADMEGCTGVTDVHQTMNGRPEYAFGCKMELHDVRAAAEGALEAGADEVLVNDAHGRKINVDINGLGSRVRLLSGTPKPLGMMEGCSGSDGVFFIGYHAMAGTPVAVLDHTISGGTVYSITLNGVEMGELGLNAAVASSFGLPVALVEGDDALEREVRAQLGAAPVYARVKVAKGRLAADCLSPADSYGYIKAKAKEAVERLKARQIPLFDIGDGSYDLRVTFHTTTQCDAAIQIPALERLGGRTVRVRGRGMAEMRRWTGAIIGLAGTANG</sequence>
<feature type="binding site" evidence="2">
    <location>
        <position position="60"/>
    </location>
    <ligand>
        <name>Zn(2+)</name>
        <dbReference type="ChEBI" id="CHEBI:29105"/>
        <label>2</label>
    </ligand>
</feature>